<keyword evidence="2" id="KW-1185">Reference proteome</keyword>
<evidence type="ECO:0000313" key="2">
    <source>
        <dbReference type="Proteomes" id="UP000789702"/>
    </source>
</evidence>
<proteinExistence type="predicted"/>
<sequence length="182" mass="20200">MNKLEKVVVVVPEKSKRQDKDYSENKVVNKQELVVPKESVFRGPSTIDGKMQVNMHQDTVVVKLMHVSEVLAKLEVSKENGRSMNSRGVESQVAEAAMSKGRKWKKQQPAERVFTSSAVSNKENSNSKVEGPTSKPKKKQVQDLNEEGLQDNLNARQGSTLSSSMGNRGAVTEKLKECQANM</sequence>
<gene>
    <name evidence="1" type="ORF">DHETER_LOCUS1495</name>
</gene>
<feature type="non-terminal residue" evidence="1">
    <location>
        <position position="182"/>
    </location>
</feature>
<comment type="caution">
    <text evidence="1">The sequence shown here is derived from an EMBL/GenBank/DDBJ whole genome shotgun (WGS) entry which is preliminary data.</text>
</comment>
<name>A0ACA9KCT2_9GLOM</name>
<dbReference type="EMBL" id="CAJVPU010000905">
    <property type="protein sequence ID" value="CAG8465933.1"/>
    <property type="molecule type" value="Genomic_DNA"/>
</dbReference>
<reference evidence="1" key="1">
    <citation type="submission" date="2021-06" db="EMBL/GenBank/DDBJ databases">
        <authorList>
            <person name="Kallberg Y."/>
            <person name="Tangrot J."/>
            <person name="Rosling A."/>
        </authorList>
    </citation>
    <scope>NUCLEOTIDE SEQUENCE</scope>
    <source>
        <strain evidence="1">IL203A</strain>
    </source>
</reference>
<evidence type="ECO:0000313" key="1">
    <source>
        <dbReference type="EMBL" id="CAG8465933.1"/>
    </source>
</evidence>
<dbReference type="Proteomes" id="UP000789702">
    <property type="component" value="Unassembled WGS sequence"/>
</dbReference>
<protein>
    <submittedName>
        <fullName evidence="1">16904_t:CDS:1</fullName>
    </submittedName>
</protein>
<accession>A0ACA9KCT2</accession>
<organism evidence="1 2">
    <name type="scientific">Dentiscutata heterogama</name>
    <dbReference type="NCBI Taxonomy" id="1316150"/>
    <lineage>
        <taxon>Eukaryota</taxon>
        <taxon>Fungi</taxon>
        <taxon>Fungi incertae sedis</taxon>
        <taxon>Mucoromycota</taxon>
        <taxon>Glomeromycotina</taxon>
        <taxon>Glomeromycetes</taxon>
        <taxon>Diversisporales</taxon>
        <taxon>Gigasporaceae</taxon>
        <taxon>Dentiscutata</taxon>
    </lineage>
</organism>